<name>A0A7J7N6W7_9MAGN</name>
<gene>
    <name evidence="2" type="ORF">GIB67_003184</name>
</gene>
<accession>A0A7J7N6W7</accession>
<organism evidence="2 3">
    <name type="scientific">Kingdonia uniflora</name>
    <dbReference type="NCBI Taxonomy" id="39325"/>
    <lineage>
        <taxon>Eukaryota</taxon>
        <taxon>Viridiplantae</taxon>
        <taxon>Streptophyta</taxon>
        <taxon>Embryophyta</taxon>
        <taxon>Tracheophyta</taxon>
        <taxon>Spermatophyta</taxon>
        <taxon>Magnoliopsida</taxon>
        <taxon>Ranunculales</taxon>
        <taxon>Circaeasteraceae</taxon>
        <taxon>Kingdonia</taxon>
    </lineage>
</organism>
<evidence type="ECO:0000256" key="1">
    <source>
        <dbReference type="SAM" id="MobiDB-lite"/>
    </source>
</evidence>
<evidence type="ECO:0000313" key="2">
    <source>
        <dbReference type="EMBL" id="KAF6162638.1"/>
    </source>
</evidence>
<keyword evidence="3" id="KW-1185">Reference proteome</keyword>
<feature type="non-terminal residue" evidence="2">
    <location>
        <position position="1"/>
    </location>
</feature>
<dbReference type="AlphaFoldDB" id="A0A7J7N6W7"/>
<evidence type="ECO:0000313" key="3">
    <source>
        <dbReference type="Proteomes" id="UP000541444"/>
    </source>
</evidence>
<sequence>MEMSEGDPHPSTLPGFRVTRDPERAVTRLRSRTKKKRVKFEDVQQTQTIPHPPEENYPTRFITILPDGISHIYYTGKELTGSAILVLLYHGLDTAVTTGGAITGFSQLLEYWFYEYYGVGHPNVKEEVMRHANFVDCDQFLIGDERETYASYYANKTYEVCHLLKDSQRMGNIDLFGPTALRAGIIPVVIRSTAVHSLSQDFSLPCEEEGPDPRWHMEWIGRREMLPIHHLRDPPPLSSFYSAEELWHLTH</sequence>
<reference evidence="2 3" key="1">
    <citation type="journal article" date="2020" name="IScience">
        <title>Genome Sequencing of the Endangered Kingdonia uniflora (Circaeasteraceae, Ranunculales) Reveals Potential Mechanisms of Evolutionary Specialization.</title>
        <authorList>
            <person name="Sun Y."/>
            <person name="Deng T."/>
            <person name="Zhang A."/>
            <person name="Moore M.J."/>
            <person name="Landis J.B."/>
            <person name="Lin N."/>
            <person name="Zhang H."/>
            <person name="Zhang X."/>
            <person name="Huang J."/>
            <person name="Zhang X."/>
            <person name="Sun H."/>
            <person name="Wang H."/>
        </authorList>
    </citation>
    <scope>NUCLEOTIDE SEQUENCE [LARGE SCALE GENOMIC DNA]</scope>
    <source>
        <strain evidence="2">TB1705</strain>
        <tissue evidence="2">Leaf</tissue>
    </source>
</reference>
<protein>
    <submittedName>
        <fullName evidence="2">Uncharacterized protein</fullName>
    </submittedName>
</protein>
<dbReference type="Proteomes" id="UP000541444">
    <property type="component" value="Unassembled WGS sequence"/>
</dbReference>
<proteinExistence type="predicted"/>
<dbReference type="EMBL" id="JACGCM010001019">
    <property type="protein sequence ID" value="KAF6162638.1"/>
    <property type="molecule type" value="Genomic_DNA"/>
</dbReference>
<comment type="caution">
    <text evidence="2">The sequence shown here is derived from an EMBL/GenBank/DDBJ whole genome shotgun (WGS) entry which is preliminary data.</text>
</comment>
<feature type="region of interest" description="Disordered" evidence="1">
    <location>
        <begin position="1"/>
        <end position="22"/>
    </location>
</feature>